<evidence type="ECO:0000313" key="3">
    <source>
        <dbReference type="EMBL" id="CUQ79156.1"/>
    </source>
</evidence>
<evidence type="ECO:0000259" key="2">
    <source>
        <dbReference type="Pfam" id="PF13635"/>
    </source>
</evidence>
<dbReference type="InterPro" id="IPR025420">
    <property type="entry name" value="DUF4143"/>
</dbReference>
<dbReference type="Pfam" id="PF13635">
    <property type="entry name" value="DUF4143"/>
    <property type="match status" value="1"/>
</dbReference>
<dbReference type="Gene3D" id="3.40.50.300">
    <property type="entry name" value="P-loop containing nucleotide triphosphate hydrolases"/>
    <property type="match status" value="1"/>
</dbReference>
<dbReference type="AlphaFoldDB" id="A0A175A1B7"/>
<dbReference type="RefSeq" id="WP_055216591.1">
    <property type="nucleotide sequence ID" value="NZ_CABIXW010000009.1"/>
</dbReference>
<feature type="domain" description="AAA" evidence="1">
    <location>
        <begin position="21"/>
        <end position="148"/>
    </location>
</feature>
<dbReference type="EMBL" id="CZBV01000009">
    <property type="protein sequence ID" value="CUQ90588.1"/>
    <property type="molecule type" value="Genomic_DNA"/>
</dbReference>
<sequence length="407" mass="47683">MYIKRERYLSKIRPFYDVDLIKVLTGVRRCGKSILLEQIKEEFIENGFDRAHIITINFEDLQFEKIRTAEKLNSYVNEQIKDHDKYLIFLDEIQHVRSFEKVLASFRATLNCSIFITGSNSKLLSGKMATLLVGRCVEFRIMPFSFAESYEYATAIGRNMSPDEFMIDYINWGGFPLRFSFTKESDIKRYLEQTYEGILDKDIITDRSKVNRQNFERVATYIMANAGKEFSSKNIENYFIHQNADTLDKKTIYRYLDKMEKACLIDRVKRFNIVGKQAMSYIEKQYAVDTGFRMINTNLVNFEDTFFLENIIYNELKARDYEVFTGKTYKGEIDFVAINGRKKCFIQVAYYLAGKATIEREFGAFKPISDASPKYVFSLDRFDYSRDGIAHINIVDFLLGKKDINLS</sequence>
<accession>A0A175A1B7</accession>
<dbReference type="Proteomes" id="UP000095780">
    <property type="component" value="Unassembled WGS sequence"/>
</dbReference>
<gene>
    <name evidence="3" type="ORF">ERS852490_02818</name>
    <name evidence="4" type="ORF">ERS852492_02711</name>
</gene>
<organism evidence="4 6">
    <name type="scientific">Lachnospira eligens</name>
    <dbReference type="NCBI Taxonomy" id="39485"/>
    <lineage>
        <taxon>Bacteria</taxon>
        <taxon>Bacillati</taxon>
        <taxon>Bacillota</taxon>
        <taxon>Clostridia</taxon>
        <taxon>Lachnospirales</taxon>
        <taxon>Lachnospiraceae</taxon>
        <taxon>Lachnospira</taxon>
    </lineage>
</organism>
<name>A0A175A1B7_9FIRM</name>
<dbReference type="Pfam" id="PF13173">
    <property type="entry name" value="AAA_14"/>
    <property type="match status" value="1"/>
</dbReference>
<evidence type="ECO:0000313" key="5">
    <source>
        <dbReference type="Proteomes" id="UP000095621"/>
    </source>
</evidence>
<dbReference type="EMBL" id="CZBU01000007">
    <property type="protein sequence ID" value="CUQ79156.1"/>
    <property type="molecule type" value="Genomic_DNA"/>
</dbReference>
<evidence type="ECO:0000313" key="4">
    <source>
        <dbReference type="EMBL" id="CUQ90588.1"/>
    </source>
</evidence>
<protein>
    <submittedName>
        <fullName evidence="4">Predicted ATPase (AAA+ superfamily)</fullName>
    </submittedName>
</protein>
<dbReference type="InterPro" id="IPR041682">
    <property type="entry name" value="AAA_14"/>
</dbReference>
<feature type="domain" description="DUF4143" evidence="2">
    <location>
        <begin position="201"/>
        <end position="349"/>
    </location>
</feature>
<dbReference type="PANTHER" id="PTHR33295">
    <property type="entry name" value="ATPASE"/>
    <property type="match status" value="1"/>
</dbReference>
<proteinExistence type="predicted"/>
<dbReference type="SUPFAM" id="SSF52540">
    <property type="entry name" value="P-loop containing nucleoside triphosphate hydrolases"/>
    <property type="match status" value="1"/>
</dbReference>
<reference evidence="5 6" key="1">
    <citation type="submission" date="2015-09" db="EMBL/GenBank/DDBJ databases">
        <authorList>
            <consortium name="Pathogen Informatics"/>
        </authorList>
    </citation>
    <scope>NUCLEOTIDE SEQUENCE [LARGE SCALE GENOMIC DNA]</scope>
    <source>
        <strain evidence="3 5">2789STDY5834875</strain>
        <strain evidence="4 6">2789STDY5834878</strain>
    </source>
</reference>
<dbReference type="OrthoDB" id="9801684at2"/>
<dbReference type="Proteomes" id="UP000095621">
    <property type="component" value="Unassembled WGS sequence"/>
</dbReference>
<dbReference type="PANTHER" id="PTHR33295:SF20">
    <property type="entry name" value="ATPASE"/>
    <property type="match status" value="1"/>
</dbReference>
<evidence type="ECO:0000259" key="1">
    <source>
        <dbReference type="Pfam" id="PF13173"/>
    </source>
</evidence>
<dbReference type="InterPro" id="IPR027417">
    <property type="entry name" value="P-loop_NTPase"/>
</dbReference>
<evidence type="ECO:0000313" key="6">
    <source>
        <dbReference type="Proteomes" id="UP000095780"/>
    </source>
</evidence>